<reference evidence="1 2" key="1">
    <citation type="journal article" date="2024" name="G3 (Bethesda)">
        <title>Genome assembly of Hibiscus sabdariffa L. provides insights into metabolisms of medicinal natural products.</title>
        <authorList>
            <person name="Kim T."/>
        </authorList>
    </citation>
    <scope>NUCLEOTIDE SEQUENCE [LARGE SCALE GENOMIC DNA]</scope>
    <source>
        <strain evidence="1">TK-2024</strain>
        <tissue evidence="1">Old leaves</tissue>
    </source>
</reference>
<dbReference type="EMBL" id="JBBPBN010000342">
    <property type="protein sequence ID" value="KAK8488691.1"/>
    <property type="molecule type" value="Genomic_DNA"/>
</dbReference>
<keyword evidence="2" id="KW-1185">Reference proteome</keyword>
<sequence length="67" mass="7832">MGDNVSKNRRRHDGDGEGTENGEQLHTALFARKPTAADERWQRWLWGSLDDFERDPSSYFRDLHRSG</sequence>
<comment type="caution">
    <text evidence="1">The sequence shown here is derived from an EMBL/GenBank/DDBJ whole genome shotgun (WGS) entry which is preliminary data.</text>
</comment>
<proteinExistence type="predicted"/>
<dbReference type="Proteomes" id="UP001396334">
    <property type="component" value="Unassembled WGS sequence"/>
</dbReference>
<accession>A0ABR2A6Q1</accession>
<evidence type="ECO:0000313" key="1">
    <source>
        <dbReference type="EMBL" id="KAK8488691.1"/>
    </source>
</evidence>
<organism evidence="1 2">
    <name type="scientific">Hibiscus sabdariffa</name>
    <name type="common">roselle</name>
    <dbReference type="NCBI Taxonomy" id="183260"/>
    <lineage>
        <taxon>Eukaryota</taxon>
        <taxon>Viridiplantae</taxon>
        <taxon>Streptophyta</taxon>
        <taxon>Embryophyta</taxon>
        <taxon>Tracheophyta</taxon>
        <taxon>Spermatophyta</taxon>
        <taxon>Magnoliopsida</taxon>
        <taxon>eudicotyledons</taxon>
        <taxon>Gunneridae</taxon>
        <taxon>Pentapetalae</taxon>
        <taxon>rosids</taxon>
        <taxon>malvids</taxon>
        <taxon>Malvales</taxon>
        <taxon>Malvaceae</taxon>
        <taxon>Malvoideae</taxon>
        <taxon>Hibiscus</taxon>
    </lineage>
</organism>
<name>A0ABR2A6Q1_9ROSI</name>
<protein>
    <submittedName>
        <fullName evidence="1">Uncharacterized protein</fullName>
    </submittedName>
</protein>
<evidence type="ECO:0000313" key="2">
    <source>
        <dbReference type="Proteomes" id="UP001396334"/>
    </source>
</evidence>
<gene>
    <name evidence="1" type="ORF">V6N11_019855</name>
</gene>